<evidence type="ECO:0000256" key="1">
    <source>
        <dbReference type="ARBA" id="ARBA00022553"/>
    </source>
</evidence>
<dbReference type="AlphaFoldDB" id="A0A7C3ZLP4"/>
<protein>
    <submittedName>
        <fullName evidence="4">Response regulator</fullName>
    </submittedName>
</protein>
<dbReference type="PANTHER" id="PTHR44591">
    <property type="entry name" value="STRESS RESPONSE REGULATOR PROTEIN 1"/>
    <property type="match status" value="1"/>
</dbReference>
<comment type="caution">
    <text evidence="4">The sequence shown here is derived from an EMBL/GenBank/DDBJ whole genome shotgun (WGS) entry which is preliminary data.</text>
</comment>
<evidence type="ECO:0000256" key="2">
    <source>
        <dbReference type="PROSITE-ProRule" id="PRU00169"/>
    </source>
</evidence>
<gene>
    <name evidence="4" type="ORF">ENR15_09495</name>
</gene>
<feature type="modified residue" description="4-aspartylphosphate" evidence="2">
    <location>
        <position position="61"/>
    </location>
</feature>
<evidence type="ECO:0000259" key="3">
    <source>
        <dbReference type="PROSITE" id="PS50110"/>
    </source>
</evidence>
<organism evidence="4">
    <name type="scientific">Planktothricoides sp. SpSt-374</name>
    <dbReference type="NCBI Taxonomy" id="2282167"/>
    <lineage>
        <taxon>Bacteria</taxon>
        <taxon>Bacillati</taxon>
        <taxon>Cyanobacteriota</taxon>
        <taxon>Cyanophyceae</taxon>
        <taxon>Oscillatoriophycideae</taxon>
        <taxon>Oscillatoriales</taxon>
        <taxon>Oscillatoriaceae</taxon>
        <taxon>Planktothricoides</taxon>
    </lineage>
</organism>
<keyword evidence="1 2" id="KW-0597">Phosphoprotein</keyword>
<dbReference type="PROSITE" id="PS50110">
    <property type="entry name" value="RESPONSE_REGULATORY"/>
    <property type="match status" value="1"/>
</dbReference>
<dbReference type="InterPro" id="IPR050595">
    <property type="entry name" value="Bact_response_regulator"/>
</dbReference>
<dbReference type="SMART" id="SM00448">
    <property type="entry name" value="REC"/>
    <property type="match status" value="1"/>
</dbReference>
<accession>A0A7C3ZLP4</accession>
<dbReference type="GO" id="GO:0000160">
    <property type="term" value="P:phosphorelay signal transduction system"/>
    <property type="evidence" value="ECO:0007669"/>
    <property type="project" value="InterPro"/>
</dbReference>
<dbReference type="EMBL" id="DSPX01000095">
    <property type="protein sequence ID" value="HGG00864.1"/>
    <property type="molecule type" value="Genomic_DNA"/>
</dbReference>
<dbReference type="PANTHER" id="PTHR44591:SF3">
    <property type="entry name" value="RESPONSE REGULATORY DOMAIN-CONTAINING PROTEIN"/>
    <property type="match status" value="1"/>
</dbReference>
<evidence type="ECO:0000313" key="4">
    <source>
        <dbReference type="EMBL" id="HGG00864.1"/>
    </source>
</evidence>
<dbReference type="SUPFAM" id="SSF52172">
    <property type="entry name" value="CheY-like"/>
    <property type="match status" value="1"/>
</dbReference>
<sequence>MNTTMPKIKPTVFVVDDDQDTLEAMSEILEDFGGYEVRVAKTGQLAIESIQKVLPDLILLDMKMDDMTGEQIYQILQENPLTCHIPVIFVTGFDKPENVCKSWNPSVMYSITKPFTLDDFLAKIKNRLVLGHQN</sequence>
<dbReference type="Pfam" id="PF00072">
    <property type="entry name" value="Response_reg"/>
    <property type="match status" value="1"/>
</dbReference>
<dbReference type="InterPro" id="IPR011006">
    <property type="entry name" value="CheY-like_superfamily"/>
</dbReference>
<dbReference type="Gene3D" id="3.40.50.2300">
    <property type="match status" value="1"/>
</dbReference>
<reference evidence="4" key="1">
    <citation type="journal article" date="2020" name="mSystems">
        <title>Genome- and Community-Level Interaction Insights into Carbon Utilization and Element Cycling Functions of Hydrothermarchaeota in Hydrothermal Sediment.</title>
        <authorList>
            <person name="Zhou Z."/>
            <person name="Liu Y."/>
            <person name="Xu W."/>
            <person name="Pan J."/>
            <person name="Luo Z.H."/>
            <person name="Li M."/>
        </authorList>
    </citation>
    <scope>NUCLEOTIDE SEQUENCE [LARGE SCALE GENOMIC DNA]</scope>
    <source>
        <strain evidence="4">SpSt-374</strain>
    </source>
</reference>
<dbReference type="InterPro" id="IPR001789">
    <property type="entry name" value="Sig_transdc_resp-reg_receiver"/>
</dbReference>
<proteinExistence type="predicted"/>
<name>A0A7C3ZLP4_9CYAN</name>
<feature type="domain" description="Response regulatory" evidence="3">
    <location>
        <begin position="11"/>
        <end position="128"/>
    </location>
</feature>